<evidence type="ECO:0000313" key="5">
    <source>
        <dbReference type="Proteomes" id="UP000283543"/>
    </source>
</evidence>
<dbReference type="VEuPathDB" id="FungiDB:H257_08444"/>
<feature type="transmembrane region" description="Helical" evidence="1">
    <location>
        <begin position="119"/>
        <end position="146"/>
    </location>
</feature>
<dbReference type="Proteomes" id="UP000265716">
    <property type="component" value="Unassembled WGS sequence"/>
</dbReference>
<keyword evidence="1" id="KW-0472">Membrane</keyword>
<evidence type="ECO:0000313" key="4">
    <source>
        <dbReference type="Proteomes" id="UP000265716"/>
    </source>
</evidence>
<evidence type="ECO:0000313" key="2">
    <source>
        <dbReference type="EMBL" id="RHY44702.1"/>
    </source>
</evidence>
<dbReference type="EMBL" id="QUTC01004219">
    <property type="protein sequence ID" value="RHY65924.1"/>
    <property type="molecule type" value="Genomic_DNA"/>
</dbReference>
<evidence type="ECO:0000313" key="3">
    <source>
        <dbReference type="EMBL" id="RHY65924.1"/>
    </source>
</evidence>
<dbReference type="EMBL" id="QUTB01007758">
    <property type="protein sequence ID" value="RHY44702.1"/>
    <property type="molecule type" value="Genomic_DNA"/>
</dbReference>
<protein>
    <submittedName>
        <fullName evidence="3">Uncharacterized protein</fullName>
    </submittedName>
</protein>
<dbReference type="Proteomes" id="UP000283543">
    <property type="component" value="Unassembled WGS sequence"/>
</dbReference>
<dbReference type="AlphaFoldDB" id="A0A397DQV3"/>
<keyword evidence="1" id="KW-1133">Transmembrane helix</keyword>
<gene>
    <name evidence="2" type="ORF">DYB34_011192</name>
    <name evidence="3" type="ORF">DYB38_011289</name>
</gene>
<organism evidence="3 4">
    <name type="scientific">Aphanomyces astaci</name>
    <name type="common">Crayfish plague agent</name>
    <dbReference type="NCBI Taxonomy" id="112090"/>
    <lineage>
        <taxon>Eukaryota</taxon>
        <taxon>Sar</taxon>
        <taxon>Stramenopiles</taxon>
        <taxon>Oomycota</taxon>
        <taxon>Saprolegniomycetes</taxon>
        <taxon>Saprolegniales</taxon>
        <taxon>Verrucalvaceae</taxon>
        <taxon>Aphanomyces</taxon>
    </lineage>
</organism>
<keyword evidence="1" id="KW-0812">Transmembrane</keyword>
<name>A0A397DQV3_APHAT</name>
<comment type="caution">
    <text evidence="3">The sequence shown here is derived from an EMBL/GenBank/DDBJ whole genome shotgun (WGS) entry which is preliminary data.</text>
</comment>
<sequence length="376" mass="40051">MTTIAPTTQTFNDDIDATGVAQQRPRGEPVHAGTTAAMPSKRRANAAVAIVPTTDASDGTLTLMSIVVTCPHVGQDLRKTLNQSIHDALRVLAFIVFAMSTLGISAALIMAVDRRFRGLVASVTSQILLVGIALSCATASVAVSAYNGDATPLQTLFKPIQDPINLSGIAWAVMVKGFVIRLASLSIEAIVVLVKVWQPVDGTPTVTERVVRGSPPPTLGKTLHTRPCRHLLSTVVAPRTAASSAVRAFEDVLSEQILQEQDQAANATTVQALSGAMGNQVSFKQDTQVKNSHQALTDLEPATAVIVPKVEHVRQQACALDGLASCYDDGCCSMKTMPPNVMDKIEPTIEHRWMALLLARRVAEVAGHMVEDGQLR</sequence>
<accession>A0A397DQV3</accession>
<proteinExistence type="predicted"/>
<feature type="transmembrane region" description="Helical" evidence="1">
    <location>
        <begin position="91"/>
        <end position="112"/>
    </location>
</feature>
<evidence type="ECO:0000256" key="1">
    <source>
        <dbReference type="SAM" id="Phobius"/>
    </source>
</evidence>
<reference evidence="4 5" key="1">
    <citation type="submission" date="2018-08" db="EMBL/GenBank/DDBJ databases">
        <title>Aphanomyces genome sequencing and annotation.</title>
        <authorList>
            <person name="Minardi D."/>
            <person name="Oidtmann B."/>
            <person name="Van Der Giezen M."/>
            <person name="Studholme D.J."/>
        </authorList>
    </citation>
    <scope>NUCLEOTIDE SEQUENCE [LARGE SCALE GENOMIC DNA]</scope>
    <source>
        <strain evidence="3 4">SA</strain>
        <strain evidence="2 5">Si</strain>
    </source>
</reference>